<gene>
    <name evidence="6" type="ORF">NUH88_09590</name>
</gene>
<accession>A0A9J7B0D1</accession>
<dbReference type="AlphaFoldDB" id="A0A9J7B0D1"/>
<dbReference type="RefSeq" id="WP_257771712.1">
    <property type="nucleotide sequence ID" value="NZ_CP102480.1"/>
</dbReference>
<organism evidence="6 7">
    <name type="scientific">Nisaea acidiphila</name>
    <dbReference type="NCBI Taxonomy" id="1862145"/>
    <lineage>
        <taxon>Bacteria</taxon>
        <taxon>Pseudomonadati</taxon>
        <taxon>Pseudomonadota</taxon>
        <taxon>Alphaproteobacteria</taxon>
        <taxon>Rhodospirillales</taxon>
        <taxon>Thalassobaculaceae</taxon>
        <taxon>Nisaea</taxon>
    </lineage>
</organism>
<keyword evidence="7" id="KW-1185">Reference proteome</keyword>
<evidence type="ECO:0000256" key="2">
    <source>
        <dbReference type="ARBA" id="ARBA00022833"/>
    </source>
</evidence>
<dbReference type="GO" id="GO:0051082">
    <property type="term" value="F:unfolded protein binding"/>
    <property type="evidence" value="ECO:0007669"/>
    <property type="project" value="InterPro"/>
</dbReference>
<dbReference type="SUPFAM" id="SSF64397">
    <property type="entry name" value="Hsp33 domain"/>
    <property type="match status" value="1"/>
</dbReference>
<dbReference type="InterPro" id="IPR016153">
    <property type="entry name" value="Heat_shock_Hsp33_N"/>
</dbReference>
<name>A0A9J7B0D1_9PROT</name>
<keyword evidence="4" id="KW-0143">Chaperone</keyword>
<keyword evidence="3" id="KW-1015">Disulfide bond</keyword>
<evidence type="ECO:0000256" key="5">
    <source>
        <dbReference type="ARBA" id="ARBA00023284"/>
    </source>
</evidence>
<dbReference type="Proteomes" id="UP001060336">
    <property type="component" value="Chromosome"/>
</dbReference>
<dbReference type="KEGG" id="naci:NUH88_09590"/>
<protein>
    <submittedName>
        <fullName evidence="6">Hsp33 family molecular chaperone HslO</fullName>
    </submittedName>
</protein>
<dbReference type="GO" id="GO:0042026">
    <property type="term" value="P:protein refolding"/>
    <property type="evidence" value="ECO:0007669"/>
    <property type="project" value="TreeGrafter"/>
</dbReference>
<keyword evidence="2" id="KW-0862">Zinc</keyword>
<proteinExistence type="predicted"/>
<dbReference type="GO" id="GO:0005737">
    <property type="term" value="C:cytoplasm"/>
    <property type="evidence" value="ECO:0007669"/>
    <property type="project" value="InterPro"/>
</dbReference>
<dbReference type="Gene3D" id="3.90.1280.10">
    <property type="entry name" value="HSP33 redox switch-like"/>
    <property type="match status" value="1"/>
</dbReference>
<keyword evidence="1" id="KW-0963">Cytoplasm</keyword>
<evidence type="ECO:0000256" key="4">
    <source>
        <dbReference type="ARBA" id="ARBA00023186"/>
    </source>
</evidence>
<dbReference type="InterPro" id="IPR016154">
    <property type="entry name" value="Heat_shock_Hsp33_C"/>
</dbReference>
<sequence length="321" mass="35165">MSLADIFAESGHDDLLLPFQVNPFGLRGRMVRLNSAVNTILSRHDYPEPVSLLLGEVMTIAVCLAGALKYEGVFSLQIKGDGPIRSMVADITSEGHLRGYAAFDAEAATAAAEDGEVTVPRLIGGGYIAFTVDQGEDTERYQGIVPLSGHTLAECTHAYFRQSEQLETGLNIAVRKDEFDVWRAGALMLQRMPLDGGDAPEPGKARPVHDLDAYEDAWRTAMVMLSSASADELAGTRVAPDRLLFRLFHESGIVAYPAQPVVEQCRCSQDRVETVLKSLSPEEVKEMTVDGLVSVTCEFCKSHWEYDEPTLARMREDTAPN</sequence>
<dbReference type="EMBL" id="CP102480">
    <property type="protein sequence ID" value="UUX51940.1"/>
    <property type="molecule type" value="Genomic_DNA"/>
</dbReference>
<dbReference type="Pfam" id="PF01430">
    <property type="entry name" value="HSP33"/>
    <property type="match status" value="1"/>
</dbReference>
<reference evidence="6" key="1">
    <citation type="submission" date="2022-08" db="EMBL/GenBank/DDBJ databases">
        <title>Nisaea acidiphila sp. nov., isolated from a marine algal debris and emended description of the genus Nisaea Urios et al. 2008.</title>
        <authorList>
            <person name="Kwon K."/>
        </authorList>
    </citation>
    <scope>NUCLEOTIDE SEQUENCE</scope>
    <source>
        <strain evidence="6">MEBiC11861</strain>
    </source>
</reference>
<dbReference type="PANTHER" id="PTHR30111:SF1">
    <property type="entry name" value="33 KDA CHAPERONIN"/>
    <property type="match status" value="1"/>
</dbReference>
<evidence type="ECO:0000256" key="3">
    <source>
        <dbReference type="ARBA" id="ARBA00023157"/>
    </source>
</evidence>
<evidence type="ECO:0000313" key="6">
    <source>
        <dbReference type="EMBL" id="UUX51940.1"/>
    </source>
</evidence>
<dbReference type="PANTHER" id="PTHR30111">
    <property type="entry name" value="33 KDA CHAPERONIN"/>
    <property type="match status" value="1"/>
</dbReference>
<dbReference type="GO" id="GO:0044183">
    <property type="term" value="F:protein folding chaperone"/>
    <property type="evidence" value="ECO:0007669"/>
    <property type="project" value="TreeGrafter"/>
</dbReference>
<dbReference type="PIRSF" id="PIRSF005261">
    <property type="entry name" value="Heat_shock_Hsp33"/>
    <property type="match status" value="1"/>
</dbReference>
<evidence type="ECO:0000256" key="1">
    <source>
        <dbReference type="ARBA" id="ARBA00022490"/>
    </source>
</evidence>
<keyword evidence="5" id="KW-0676">Redox-active center</keyword>
<dbReference type="CDD" id="cd00498">
    <property type="entry name" value="Hsp33"/>
    <property type="match status" value="1"/>
</dbReference>
<dbReference type="InterPro" id="IPR000397">
    <property type="entry name" value="Heat_shock_Hsp33"/>
</dbReference>
<evidence type="ECO:0000313" key="7">
    <source>
        <dbReference type="Proteomes" id="UP001060336"/>
    </source>
</evidence>
<dbReference type="Gene3D" id="3.55.30.10">
    <property type="entry name" value="Hsp33 domain"/>
    <property type="match status" value="1"/>
</dbReference>
<dbReference type="SUPFAM" id="SSF118352">
    <property type="entry name" value="HSP33 redox switch-like"/>
    <property type="match status" value="1"/>
</dbReference>